<reference evidence="2 3" key="1">
    <citation type="submission" date="2016-05" db="EMBL/GenBank/DDBJ databases">
        <title>Genome sequencing of Trichophyton rubrum CMCC(F)T1i isolated from hair.</title>
        <authorList>
            <person name="Zhan P."/>
            <person name="Tao Y."/>
            <person name="Liu W."/>
        </authorList>
    </citation>
    <scope>NUCLEOTIDE SEQUENCE [LARGE SCALE GENOMIC DNA]</scope>
    <source>
        <strain evidence="3">CMCC(F)T1i</strain>
    </source>
</reference>
<dbReference type="Proteomes" id="UP000243015">
    <property type="component" value="Unassembled WGS sequence"/>
</dbReference>
<feature type="region of interest" description="Disordered" evidence="1">
    <location>
        <begin position="147"/>
        <end position="173"/>
    </location>
</feature>
<gene>
    <name evidence="2" type="ORF">A7C99_7102</name>
</gene>
<feature type="region of interest" description="Disordered" evidence="1">
    <location>
        <begin position="101"/>
        <end position="124"/>
    </location>
</feature>
<dbReference type="AlphaFoldDB" id="A0A178ERS7"/>
<feature type="compositionally biased region" description="Basic residues" evidence="1">
    <location>
        <begin position="149"/>
        <end position="163"/>
    </location>
</feature>
<sequence>MASGESGRRQSVYKIFGEPPRPVHAASGLLAARICCLSLLRLLRLHYRLLLRRQKSKKHAADFLIGQPWQRAHDFAGLPDREPLFSETFRRGDSEAMAMATATTRSKRGYSIQKMKSRTGRARMEMGVSSHFRQTLPPGIWSLEIAGYHGRRKKKKKKKKQTKAGRQEDKKTT</sequence>
<protein>
    <submittedName>
        <fullName evidence="2">Uncharacterized protein</fullName>
    </submittedName>
</protein>
<evidence type="ECO:0000313" key="2">
    <source>
        <dbReference type="EMBL" id="OAL62516.1"/>
    </source>
</evidence>
<organism evidence="2 3">
    <name type="scientific">Trichophyton rubrum</name>
    <name type="common">Athlete's foot fungus</name>
    <name type="synonym">Epidermophyton rubrum</name>
    <dbReference type="NCBI Taxonomy" id="5551"/>
    <lineage>
        <taxon>Eukaryota</taxon>
        <taxon>Fungi</taxon>
        <taxon>Dikarya</taxon>
        <taxon>Ascomycota</taxon>
        <taxon>Pezizomycotina</taxon>
        <taxon>Eurotiomycetes</taxon>
        <taxon>Eurotiomycetidae</taxon>
        <taxon>Onygenales</taxon>
        <taxon>Arthrodermataceae</taxon>
        <taxon>Trichophyton</taxon>
    </lineage>
</organism>
<name>A0A178ERS7_TRIRU</name>
<comment type="caution">
    <text evidence="2">The sequence shown here is derived from an EMBL/GenBank/DDBJ whole genome shotgun (WGS) entry which is preliminary data.</text>
</comment>
<evidence type="ECO:0000313" key="3">
    <source>
        <dbReference type="Proteomes" id="UP000243015"/>
    </source>
</evidence>
<evidence type="ECO:0000256" key="1">
    <source>
        <dbReference type="SAM" id="MobiDB-lite"/>
    </source>
</evidence>
<dbReference type="EMBL" id="LHPM01000019">
    <property type="protein sequence ID" value="OAL62516.1"/>
    <property type="molecule type" value="Genomic_DNA"/>
</dbReference>
<proteinExistence type="predicted"/>
<accession>A0A178ERS7</accession>